<dbReference type="GO" id="GO:0003684">
    <property type="term" value="F:damaged DNA binding"/>
    <property type="evidence" value="ECO:0007669"/>
    <property type="project" value="TreeGrafter"/>
</dbReference>
<keyword evidence="6" id="KW-0227">DNA damage</keyword>
<keyword evidence="10" id="KW-0234">DNA repair</keyword>
<feature type="coiled-coil region" evidence="12">
    <location>
        <begin position="345"/>
        <end position="533"/>
    </location>
</feature>
<keyword evidence="5" id="KW-0547">Nucleotide-binding</keyword>
<evidence type="ECO:0000313" key="15">
    <source>
        <dbReference type="EMBL" id="KIJ08621.1"/>
    </source>
</evidence>
<dbReference type="PANTHER" id="PTHR19306">
    <property type="entry name" value="STRUCTURAL MAINTENANCE OF CHROMOSOMES 5,6 SMC5, SMC6"/>
    <property type="match status" value="1"/>
</dbReference>
<feature type="coiled-coil region" evidence="12">
    <location>
        <begin position="697"/>
        <end position="724"/>
    </location>
</feature>
<reference evidence="16" key="2">
    <citation type="submission" date="2015-01" db="EMBL/GenBank/DDBJ databases">
        <title>Evolutionary Origins and Diversification of the Mycorrhizal Mutualists.</title>
        <authorList>
            <consortium name="DOE Joint Genome Institute"/>
            <consortium name="Mycorrhizal Genomics Consortium"/>
            <person name="Kohler A."/>
            <person name="Kuo A."/>
            <person name="Nagy L.G."/>
            <person name="Floudas D."/>
            <person name="Copeland A."/>
            <person name="Barry K.W."/>
            <person name="Cichocki N."/>
            <person name="Veneault-Fourrey C."/>
            <person name="LaButti K."/>
            <person name="Lindquist E.A."/>
            <person name="Lipzen A."/>
            <person name="Lundell T."/>
            <person name="Morin E."/>
            <person name="Murat C."/>
            <person name="Riley R."/>
            <person name="Ohm R."/>
            <person name="Sun H."/>
            <person name="Tunlid A."/>
            <person name="Henrissat B."/>
            <person name="Grigoriev I.V."/>
            <person name="Hibbett D.S."/>
            <person name="Martin F."/>
        </authorList>
    </citation>
    <scope>NUCLEOTIDE SEQUENCE [LARGE SCALE GENOMIC DNA]</scope>
    <source>
        <strain evidence="16">ATCC 200175</strain>
    </source>
</reference>
<evidence type="ECO:0000256" key="10">
    <source>
        <dbReference type="ARBA" id="ARBA00023204"/>
    </source>
</evidence>
<keyword evidence="4" id="KW-0158">Chromosome</keyword>
<dbReference type="HOGENOM" id="CLU_009063_0_0_1"/>
<name>A0A0C9TN00_PAXIN</name>
<comment type="similarity">
    <text evidence="3">Belongs to the SMC family. SMC6 subfamily.</text>
</comment>
<proteinExistence type="inferred from homology"/>
<keyword evidence="11" id="KW-0539">Nucleus</keyword>
<feature type="coiled-coil region" evidence="12">
    <location>
        <begin position="640"/>
        <end position="667"/>
    </location>
</feature>
<protein>
    <recommendedName>
        <fullName evidence="14">RecF/RecN/SMC N-terminal domain-containing protein</fullName>
    </recommendedName>
</protein>
<keyword evidence="16" id="KW-1185">Reference proteome</keyword>
<evidence type="ECO:0000256" key="11">
    <source>
        <dbReference type="ARBA" id="ARBA00023242"/>
    </source>
</evidence>
<evidence type="ECO:0000259" key="14">
    <source>
        <dbReference type="Pfam" id="PF02463"/>
    </source>
</evidence>
<reference evidence="15 16" key="1">
    <citation type="submission" date="2014-06" db="EMBL/GenBank/DDBJ databases">
        <authorList>
            <consortium name="DOE Joint Genome Institute"/>
            <person name="Kuo A."/>
            <person name="Kohler A."/>
            <person name="Nagy L.G."/>
            <person name="Floudas D."/>
            <person name="Copeland A."/>
            <person name="Barry K.W."/>
            <person name="Cichocki N."/>
            <person name="Veneault-Fourrey C."/>
            <person name="LaButti K."/>
            <person name="Lindquist E.A."/>
            <person name="Lipzen A."/>
            <person name="Lundell T."/>
            <person name="Morin E."/>
            <person name="Murat C."/>
            <person name="Sun H."/>
            <person name="Tunlid A."/>
            <person name="Henrissat B."/>
            <person name="Grigoriev I.V."/>
            <person name="Hibbett D.S."/>
            <person name="Martin F."/>
            <person name="Nordberg H.P."/>
            <person name="Cantor M.N."/>
            <person name="Hua S.X."/>
        </authorList>
    </citation>
    <scope>NUCLEOTIDE SEQUENCE [LARGE SCALE GENOMIC DNA]</scope>
    <source>
        <strain evidence="15 16">ATCC 200175</strain>
    </source>
</reference>
<evidence type="ECO:0000256" key="6">
    <source>
        <dbReference type="ARBA" id="ARBA00022763"/>
    </source>
</evidence>
<feature type="domain" description="RecF/RecN/SMC N-terminal" evidence="14">
    <location>
        <begin position="111"/>
        <end position="1014"/>
    </location>
</feature>
<sequence>MAKRKATITSDDDTPESSQASKRARTADSDEEVVEVHATPQKRERKPTINGKQKAKVHSDEEEEEEEDLHHDDERNEEDEKKFEDDHGEAIRRKLEQRRNTIGGIAEHGIIESVEMKQFMCHPHLTFTFGPQINFIIGHNGSGKSAVLSAITIALGGKANTTGRGNGLKSFVREGQHKAEVTIALKNQGEEAYKPKEYGKSIVIRRNFTRDGSSSWKIMSKDGTLISTKRDELAAICDHMNIQVDNPMNVLTQDAARQFLSASHPSDKYKFFLRGTQLSQLSEEYDTCLDNINQTKKVLHQKKQVIPDLRAAFKEATARFQEASKAREQRHKAGELKKELAWAHVAAKQEEMEAKFDDLAKAQRRLPRIEAEVETAESQFRLASEEVERYEKEHAELGNIDHLNDQRNELQEKIRVNKNQLNDFRNDEKAMNSSLTALNRSIKDYDAQIAEETRRLEAHTQAKRDEINRRLEAAKEAVTVADSRNKEVIEKKRNKVNEQAEIKGKGQAAENQKNQLQERITECQTMITRCKEQEKNSLATYGHDIKGILQSISKMHWHGETPIGPLGMYVKLKDRNWAPLLRAQLGSLMTSFACTDARDRQHLKRLFDQSKNFHVNVIISERDLFDYSGGEPRGDVLTVLRALDAEYNQYRQAYDSLTKEINALTALERTAYETLRTAKTAHAQLQEEANEEMPAGISGLQNAKDEAEAEKASIMKQFTNLAKRKNTINEQQSGLLTEQNGIKQQIQNFEQLRGTITAKVVDAVSDRLEAQKNHQFYQNKLKVEQKGVAEIEGIANTLQEEFTTWTERAEEFCPRVENPRKVVEVQRLLTSVEAALEERERRHGATVEEMTIEVNKAKADLDNVERDLRSLAALNNALKRSLLLRLDRWHEFRRHIALRCKLVFQCHLSERGYYGKVLFDHVNQTLQLKVQTDDQTLTQGRDKDPRSLSGGEKSFSTICLLLSLWDSIGCPIRCLDEFDVFMDAVNRRISMRMMIDTANASDKKQYVLITPQDMGNVQVGNTVRVHRMNDPERGQGTLAFS</sequence>
<dbReference type="OrthoDB" id="10072614at2759"/>
<evidence type="ECO:0000256" key="1">
    <source>
        <dbReference type="ARBA" id="ARBA00004123"/>
    </source>
</evidence>
<keyword evidence="7" id="KW-0067">ATP-binding</keyword>
<feature type="compositionally biased region" description="Basic and acidic residues" evidence="13">
    <location>
        <begin position="68"/>
        <end position="90"/>
    </location>
</feature>
<dbReference type="GO" id="GO:0003697">
    <property type="term" value="F:single-stranded DNA binding"/>
    <property type="evidence" value="ECO:0007669"/>
    <property type="project" value="TreeGrafter"/>
</dbReference>
<organism evidence="15 16">
    <name type="scientific">Paxillus involutus ATCC 200175</name>
    <dbReference type="NCBI Taxonomy" id="664439"/>
    <lineage>
        <taxon>Eukaryota</taxon>
        <taxon>Fungi</taxon>
        <taxon>Dikarya</taxon>
        <taxon>Basidiomycota</taxon>
        <taxon>Agaricomycotina</taxon>
        <taxon>Agaricomycetes</taxon>
        <taxon>Agaricomycetidae</taxon>
        <taxon>Boletales</taxon>
        <taxon>Paxilineae</taxon>
        <taxon>Paxillaceae</taxon>
        <taxon>Paxillus</taxon>
    </lineage>
</organism>
<dbReference type="Pfam" id="PF02463">
    <property type="entry name" value="SMC_N"/>
    <property type="match status" value="1"/>
</dbReference>
<evidence type="ECO:0000256" key="5">
    <source>
        <dbReference type="ARBA" id="ARBA00022741"/>
    </source>
</evidence>
<evidence type="ECO:0000256" key="12">
    <source>
        <dbReference type="SAM" id="Coils"/>
    </source>
</evidence>
<dbReference type="Gene3D" id="3.40.50.300">
    <property type="entry name" value="P-loop containing nucleotide triphosphate hydrolases"/>
    <property type="match status" value="2"/>
</dbReference>
<feature type="coiled-coil region" evidence="12">
    <location>
        <begin position="847"/>
        <end position="881"/>
    </location>
</feature>
<evidence type="ECO:0000256" key="13">
    <source>
        <dbReference type="SAM" id="MobiDB-lite"/>
    </source>
</evidence>
<dbReference type="SUPFAM" id="SSF52540">
    <property type="entry name" value="P-loop containing nucleoside triphosphate hydrolases"/>
    <property type="match status" value="1"/>
</dbReference>
<gene>
    <name evidence="15" type="ORF">PAXINDRAFT_182241</name>
</gene>
<keyword evidence="9" id="KW-0233">DNA recombination</keyword>
<dbReference type="AlphaFoldDB" id="A0A0C9TN00"/>
<accession>A0A0C9TN00</accession>
<evidence type="ECO:0000256" key="4">
    <source>
        <dbReference type="ARBA" id="ARBA00022454"/>
    </source>
</evidence>
<dbReference type="GO" id="GO:0030915">
    <property type="term" value="C:Smc5-Smc6 complex"/>
    <property type="evidence" value="ECO:0007669"/>
    <property type="project" value="TreeGrafter"/>
</dbReference>
<evidence type="ECO:0000256" key="8">
    <source>
        <dbReference type="ARBA" id="ARBA00023054"/>
    </source>
</evidence>
<dbReference type="GO" id="GO:0005634">
    <property type="term" value="C:nucleus"/>
    <property type="evidence" value="ECO:0007669"/>
    <property type="project" value="UniProtKB-SubCell"/>
</dbReference>
<evidence type="ECO:0000256" key="3">
    <source>
        <dbReference type="ARBA" id="ARBA00006793"/>
    </source>
</evidence>
<feature type="region of interest" description="Disordered" evidence="13">
    <location>
        <begin position="1"/>
        <end position="90"/>
    </location>
</feature>
<dbReference type="PANTHER" id="PTHR19306:SF6">
    <property type="entry name" value="STRUCTURAL MAINTENANCE OF CHROMOSOMES PROTEIN 6"/>
    <property type="match status" value="1"/>
</dbReference>
<dbReference type="InterPro" id="IPR027417">
    <property type="entry name" value="P-loop_NTPase"/>
</dbReference>
<evidence type="ECO:0000256" key="7">
    <source>
        <dbReference type="ARBA" id="ARBA00022840"/>
    </source>
</evidence>
<keyword evidence="8 12" id="KW-0175">Coiled coil</keyword>
<dbReference type="GO" id="GO:0035861">
    <property type="term" value="C:site of double-strand break"/>
    <property type="evidence" value="ECO:0007669"/>
    <property type="project" value="TreeGrafter"/>
</dbReference>
<evidence type="ECO:0000313" key="16">
    <source>
        <dbReference type="Proteomes" id="UP000053647"/>
    </source>
</evidence>
<dbReference type="EMBL" id="KN819586">
    <property type="protein sequence ID" value="KIJ08621.1"/>
    <property type="molecule type" value="Genomic_DNA"/>
</dbReference>
<evidence type="ECO:0000256" key="9">
    <source>
        <dbReference type="ARBA" id="ARBA00023172"/>
    </source>
</evidence>
<dbReference type="InterPro" id="IPR003395">
    <property type="entry name" value="RecF/RecN/SMC_N"/>
</dbReference>
<dbReference type="GO" id="GO:0005524">
    <property type="term" value="F:ATP binding"/>
    <property type="evidence" value="ECO:0007669"/>
    <property type="project" value="UniProtKB-KW"/>
</dbReference>
<dbReference type="Proteomes" id="UP000053647">
    <property type="component" value="Unassembled WGS sequence"/>
</dbReference>
<evidence type="ECO:0000256" key="2">
    <source>
        <dbReference type="ARBA" id="ARBA00004286"/>
    </source>
</evidence>
<comment type="subcellular location">
    <subcellularLocation>
        <location evidence="2">Chromosome</location>
    </subcellularLocation>
    <subcellularLocation>
        <location evidence="1">Nucleus</location>
    </subcellularLocation>
</comment>
<dbReference type="GO" id="GO:0000724">
    <property type="term" value="P:double-strand break repair via homologous recombination"/>
    <property type="evidence" value="ECO:0007669"/>
    <property type="project" value="TreeGrafter"/>
</dbReference>